<dbReference type="Proteomes" id="UP000006352">
    <property type="component" value="Unassembled WGS sequence"/>
</dbReference>
<dbReference type="EMBL" id="HE797024">
    <property type="protein sequence ID" value="CCM01241.1"/>
    <property type="molecule type" value="Genomic_DNA"/>
</dbReference>
<feature type="domain" description="Protein kinase" evidence="6">
    <location>
        <begin position="121"/>
        <end position="430"/>
    </location>
</feature>
<keyword evidence="2" id="KW-0808">Transferase</keyword>
<dbReference type="SUPFAM" id="SSF56112">
    <property type="entry name" value="Protein kinase-like (PK-like)"/>
    <property type="match status" value="1"/>
</dbReference>
<keyword evidence="3" id="KW-0547">Nucleotide-binding</keyword>
<dbReference type="GeneID" id="24096152"/>
<dbReference type="PANTHER" id="PTHR24351">
    <property type="entry name" value="RIBOSOMAL PROTEIN S6 KINASE"/>
    <property type="match status" value="1"/>
</dbReference>
<accession>J4I9I9</accession>
<dbReference type="PROSITE" id="PS00108">
    <property type="entry name" value="PROTEIN_KINASE_ST"/>
    <property type="match status" value="1"/>
</dbReference>
<reference evidence="7 8" key="1">
    <citation type="journal article" date="2012" name="Appl. Environ. Microbiol.">
        <title>Short-read sequencing for genomic analysis of the brown rot fungus Fibroporia radiculosa.</title>
        <authorList>
            <person name="Tang J.D."/>
            <person name="Perkins A.D."/>
            <person name="Sonstegard T.S."/>
            <person name="Schroeder S.G."/>
            <person name="Burgess S.C."/>
            <person name="Diehl S.V."/>
        </authorList>
    </citation>
    <scope>NUCLEOTIDE SEQUENCE [LARGE SCALE GENOMIC DNA]</scope>
    <source>
        <strain evidence="7 8">TFFH 294</strain>
    </source>
</reference>
<organism evidence="7 8">
    <name type="scientific">Fibroporia radiculosa</name>
    <dbReference type="NCBI Taxonomy" id="599839"/>
    <lineage>
        <taxon>Eukaryota</taxon>
        <taxon>Fungi</taxon>
        <taxon>Dikarya</taxon>
        <taxon>Basidiomycota</taxon>
        <taxon>Agaricomycotina</taxon>
        <taxon>Agaricomycetes</taxon>
        <taxon>Polyporales</taxon>
        <taxon>Fibroporiaceae</taxon>
        <taxon>Fibroporia</taxon>
    </lineage>
</organism>
<evidence type="ECO:0000313" key="7">
    <source>
        <dbReference type="EMBL" id="CCM01241.1"/>
    </source>
</evidence>
<evidence type="ECO:0000259" key="6">
    <source>
        <dbReference type="PROSITE" id="PS50011"/>
    </source>
</evidence>
<dbReference type="RefSeq" id="XP_012180524.1">
    <property type="nucleotide sequence ID" value="XM_012325134.1"/>
</dbReference>
<evidence type="ECO:0000256" key="5">
    <source>
        <dbReference type="ARBA" id="ARBA00022840"/>
    </source>
</evidence>
<evidence type="ECO:0000313" key="8">
    <source>
        <dbReference type="Proteomes" id="UP000006352"/>
    </source>
</evidence>
<evidence type="ECO:0000256" key="2">
    <source>
        <dbReference type="ARBA" id="ARBA00022679"/>
    </source>
</evidence>
<evidence type="ECO:0000256" key="3">
    <source>
        <dbReference type="ARBA" id="ARBA00022741"/>
    </source>
</evidence>
<dbReference type="HOGENOM" id="CLU_511939_0_0_1"/>
<keyword evidence="8" id="KW-1185">Reference proteome</keyword>
<name>J4I9I9_9APHY</name>
<keyword evidence="5" id="KW-0067">ATP-binding</keyword>
<evidence type="ECO:0000256" key="1">
    <source>
        <dbReference type="ARBA" id="ARBA00022527"/>
    </source>
</evidence>
<dbReference type="InParanoid" id="J4I9I9"/>
<dbReference type="OrthoDB" id="68483at2759"/>
<keyword evidence="4" id="KW-0418">Kinase</keyword>
<keyword evidence="1" id="KW-0723">Serine/threonine-protein kinase</keyword>
<dbReference type="InterPro" id="IPR008271">
    <property type="entry name" value="Ser/Thr_kinase_AS"/>
</dbReference>
<dbReference type="Gene3D" id="3.30.200.20">
    <property type="entry name" value="Phosphorylase Kinase, domain 1"/>
    <property type="match status" value="1"/>
</dbReference>
<protein>
    <recommendedName>
        <fullName evidence="6">Protein kinase domain-containing protein</fullName>
    </recommendedName>
</protein>
<gene>
    <name evidence="7" type="ORF">FIBRA_03290</name>
</gene>
<dbReference type="GO" id="GO:0004674">
    <property type="term" value="F:protein serine/threonine kinase activity"/>
    <property type="evidence" value="ECO:0007669"/>
    <property type="project" value="UniProtKB-KW"/>
</dbReference>
<dbReference type="Pfam" id="PF00069">
    <property type="entry name" value="Pkinase"/>
    <property type="match status" value="2"/>
</dbReference>
<dbReference type="STRING" id="599839.J4I9I9"/>
<dbReference type="GO" id="GO:0005524">
    <property type="term" value="F:ATP binding"/>
    <property type="evidence" value="ECO:0007669"/>
    <property type="project" value="UniProtKB-KW"/>
</dbReference>
<dbReference type="AlphaFoldDB" id="J4I9I9"/>
<proteinExistence type="predicted"/>
<dbReference type="PROSITE" id="PS50011">
    <property type="entry name" value="PROTEIN_KINASE_DOM"/>
    <property type="match status" value="1"/>
</dbReference>
<evidence type="ECO:0000256" key="4">
    <source>
        <dbReference type="ARBA" id="ARBA00022777"/>
    </source>
</evidence>
<dbReference type="InterPro" id="IPR000719">
    <property type="entry name" value="Prot_kinase_dom"/>
</dbReference>
<sequence length="532" mass="60304">MSGRKGEREILPQSVVEPTRCFTKKSGDDGIPKLAVNDDPREIYLELQGLGDFTFSNIGAFSLFPPSTPCIPASPTLVSNPSIPAYSMRMVPTSISSCDHNSSVSDADGKTETRSLNRTHFSAIKALGAGGQGVVLLVQDEFTGSQHALKVIRKARLRPVSLARIYEEQYILRHLALADDTWFTRLEGSFHDSESFFLLTEYAPRGDLFTEISRYKIFPQHRALQYSAEIIHILSVLHDTHHIVHRDIKPENFLIDNRGHLILTDFGISRLFRFGQQSRPWDSGHDIGYQGERDFAESKHSFRGHQETAHVQRDVERPLGMGLPEMTRTMCGTPGFMAPELFTGTLYSYQVDVWAAGVTIYKMVLGKLPFQIHRRLSTKEAYHRSITLPLEFQADDRPVHDEIKELLRKMLEKVPSERPPAQELKADPYFSSIDWELVKSKDRAGPGIDARERKYQGKDRLEMIPFGQAISAQEDPSPWFTWTSPSLTSWLDDRKRGGEPSPIIGLRTVKQPSGMTHRLRTWCSMRKLDVSP</sequence>
<dbReference type="InterPro" id="IPR011009">
    <property type="entry name" value="Kinase-like_dom_sf"/>
</dbReference>
<dbReference type="SMART" id="SM00220">
    <property type="entry name" value="S_TKc"/>
    <property type="match status" value="1"/>
</dbReference>
<dbReference type="Gene3D" id="1.10.510.10">
    <property type="entry name" value="Transferase(Phosphotransferase) domain 1"/>
    <property type="match status" value="1"/>
</dbReference>